<keyword evidence="1" id="KW-1133">Transmembrane helix</keyword>
<evidence type="ECO:0000256" key="1">
    <source>
        <dbReference type="SAM" id="Phobius"/>
    </source>
</evidence>
<evidence type="ECO:0000313" key="4">
    <source>
        <dbReference type="Proteomes" id="UP000230008"/>
    </source>
</evidence>
<protein>
    <submittedName>
        <fullName evidence="3">DUF378 domain-containing protein</fullName>
    </submittedName>
</protein>
<keyword evidence="1" id="KW-0812">Transmembrane</keyword>
<reference evidence="4" key="3">
    <citation type="submission" date="2017-11" db="EMBL/GenBank/DDBJ databases">
        <title>PacBio sequencing of new strain of the secondary endosymbiont Candidatus Hamiltonella defensa.</title>
        <authorList>
            <person name="Strand M.R."/>
            <person name="Oliver K."/>
        </authorList>
    </citation>
    <scope>NUCLEOTIDE SEQUENCE [LARGE SCALE GENOMIC DNA]</scope>
    <source>
        <strain evidence="4">A2C</strain>
    </source>
</reference>
<dbReference type="InterPro" id="IPR007211">
    <property type="entry name" value="DUF378"/>
</dbReference>
<dbReference type="EMBL" id="CP017606">
    <property type="protein sequence ID" value="ATW30676.1"/>
    <property type="molecule type" value="Genomic_DNA"/>
</dbReference>
<dbReference type="EMBL" id="CP022932">
    <property type="protein sequence ID" value="ASV34344.1"/>
    <property type="molecule type" value="Genomic_DNA"/>
</dbReference>
<gene>
    <name evidence="3" type="ORF">BJP41_04405</name>
    <name evidence="2" type="ORF">CJJ18_03705</name>
</gene>
<feature type="transmembrane region" description="Helical" evidence="1">
    <location>
        <begin position="7"/>
        <end position="27"/>
    </location>
</feature>
<name>A0A2D3TA38_9ENTR</name>
<evidence type="ECO:0000313" key="3">
    <source>
        <dbReference type="EMBL" id="ATW30676.1"/>
    </source>
</evidence>
<reference evidence="4" key="1">
    <citation type="submission" date="2016-10" db="EMBL/GenBank/DDBJ databases">
        <authorList>
            <person name="Chevignon G."/>
        </authorList>
    </citation>
    <scope>NUCLEOTIDE SEQUENCE [LARGE SCALE GENOMIC DNA]</scope>
    <source>
        <strain evidence="4">A2C</strain>
    </source>
</reference>
<dbReference type="Pfam" id="PF04070">
    <property type="entry name" value="DUF378"/>
    <property type="match status" value="1"/>
</dbReference>
<dbReference type="AlphaFoldDB" id="A0A2D3TA38"/>
<dbReference type="PANTHER" id="PTHR37304">
    <property type="entry name" value="MEMBRANE PROTEIN-RELATED"/>
    <property type="match status" value="1"/>
</dbReference>
<dbReference type="Proteomes" id="UP000230008">
    <property type="component" value="Chromosome"/>
</dbReference>
<organism evidence="3 4">
    <name type="scientific">Candidatus Williamhamiltonella defendens</name>
    <dbReference type="NCBI Taxonomy" id="138072"/>
    <lineage>
        <taxon>Bacteria</taxon>
        <taxon>Pseudomonadati</taxon>
        <taxon>Pseudomonadota</taxon>
        <taxon>Gammaproteobacteria</taxon>
        <taxon>Enterobacterales</taxon>
        <taxon>Enterobacteriaceae</taxon>
        <taxon>aphid secondary symbionts</taxon>
        <taxon>Candidatus Williamhamiltonella</taxon>
    </lineage>
</organism>
<dbReference type="Proteomes" id="UP000792865">
    <property type="component" value="Chromosome"/>
</dbReference>
<sequence>MKALKTAPLILLIIGGINWLLVGLFHFDIVAALFGHESVFSRIIYVIVGICALYCFTLLPKIQELSKNH</sequence>
<proteinExistence type="predicted"/>
<feature type="transmembrane region" description="Helical" evidence="1">
    <location>
        <begin position="39"/>
        <end position="59"/>
    </location>
</feature>
<dbReference type="PANTHER" id="PTHR37304:SF1">
    <property type="entry name" value="MEMBRANE PROTEIN"/>
    <property type="match status" value="1"/>
</dbReference>
<reference evidence="2" key="2">
    <citation type="submission" date="2017-08" db="EMBL/GenBank/DDBJ databases">
        <title>Genome sequence of Candidatus Hamiltonella defensa from Acyrthosiphon pisum strain MI47.</title>
        <authorList>
            <person name="Patel V.A."/>
            <person name="Chevignon G."/>
            <person name="Russell J.A."/>
            <person name="Oliver K.M."/>
        </authorList>
    </citation>
    <scope>NUCLEOTIDE SEQUENCE</scope>
    <source>
        <strain evidence="2">MI47</strain>
    </source>
</reference>
<keyword evidence="1" id="KW-0472">Membrane</keyword>
<reference evidence="3" key="4">
    <citation type="journal article" date="2018" name="Genome Biol. Evol.">
        <title>Culture-Facilitated Comparative Genomics of the Facultative Symbiont Hamiltonella defensa.</title>
        <authorList>
            <person name="Chevignon G."/>
            <person name="Boyd B.M."/>
            <person name="Brandt J.W."/>
            <person name="Oliver K.M."/>
            <person name="Strand M.R."/>
        </authorList>
    </citation>
    <scope>NUCLEOTIDE SEQUENCE</scope>
    <source>
        <strain evidence="3">A2C</strain>
    </source>
</reference>
<accession>A0A2D3TA38</accession>
<evidence type="ECO:0000313" key="2">
    <source>
        <dbReference type="EMBL" id="ASV34344.1"/>
    </source>
</evidence>